<accession>A0A1C6X5L4</accession>
<evidence type="ECO:0000313" key="2">
    <source>
        <dbReference type="EMBL" id="SCL98363.1"/>
    </source>
</evidence>
<reference evidence="2 3" key="1">
    <citation type="submission" date="2016-08" db="EMBL/GenBank/DDBJ databases">
        <authorList>
            <consortium name="Pathogen Informatics"/>
        </authorList>
    </citation>
    <scope>NUCLEOTIDE SEQUENCE [LARGE SCALE GENOMIC DNA]</scope>
    <source>
        <strain evidence="2 3">AJ</strain>
    </source>
</reference>
<evidence type="ECO:0000313" key="3">
    <source>
        <dbReference type="Proteomes" id="UP000507163"/>
    </source>
</evidence>
<name>A0A1C6X5L4_PLACU</name>
<feature type="region of interest" description="Disordered" evidence="1">
    <location>
        <begin position="16"/>
        <end position="66"/>
    </location>
</feature>
<feature type="compositionally biased region" description="Basic and acidic residues" evidence="1">
    <location>
        <begin position="48"/>
        <end position="65"/>
    </location>
</feature>
<gene>
    <name evidence="2" type="ORF">PCHAJ_000058100</name>
</gene>
<dbReference type="EMBL" id="LT608170">
    <property type="protein sequence ID" value="SCL98363.1"/>
    <property type="molecule type" value="Genomic_DNA"/>
</dbReference>
<dbReference type="Proteomes" id="UP000507163">
    <property type="component" value="Chromosome 4"/>
</dbReference>
<evidence type="ECO:0000256" key="1">
    <source>
        <dbReference type="SAM" id="MobiDB-lite"/>
    </source>
</evidence>
<protein>
    <submittedName>
        <fullName evidence="2">Uncharacterized protein</fullName>
    </submittedName>
</protein>
<dbReference type="AlphaFoldDB" id="A0A1C6X5L4"/>
<sequence>MGANLCVLHRKKYDENYSAHVPKTPNKKAYPEQPKPGINKLNEQKPTNTDELKKNQEKEINDKQVLKNNNVINDTGSMIARISTSSTSSESATSTESPASSVNVLISNEIKNNVRKINSINFIDRNVNEIKNSSRRSRSIPNITVDNKIDQPDSTSFFGILRGNTSSSDISKHAFEENLHKLKKEEKKESQNNIFDNLFSAIYGTHSEDNIVALDESIANGGKILSTEHVKDSNQANGKERDLNNDEINKEIEKKNKIRAEKIAKIMEHLKAEINPKFMSNAKTKVNPNVSKSLNRSVSTNYKKENMPPIRSNSSYFNNSGVIIYH</sequence>
<organism evidence="2 3">
    <name type="scientific">Plasmodium chabaudi chabaudi</name>
    <dbReference type="NCBI Taxonomy" id="31271"/>
    <lineage>
        <taxon>Eukaryota</taxon>
        <taxon>Sar</taxon>
        <taxon>Alveolata</taxon>
        <taxon>Apicomplexa</taxon>
        <taxon>Aconoidasida</taxon>
        <taxon>Haemosporida</taxon>
        <taxon>Plasmodiidae</taxon>
        <taxon>Plasmodium</taxon>
        <taxon>Plasmodium (Vinckeia)</taxon>
    </lineage>
</organism>
<proteinExistence type="predicted"/>